<dbReference type="EMBL" id="KI912111">
    <property type="protein sequence ID" value="ETS83716.1"/>
    <property type="molecule type" value="Genomic_DNA"/>
</dbReference>
<dbReference type="SUPFAM" id="SSF55729">
    <property type="entry name" value="Acyl-CoA N-acyltransferases (Nat)"/>
    <property type="match status" value="1"/>
</dbReference>
<dbReference type="Proteomes" id="UP000030651">
    <property type="component" value="Unassembled WGS sequence"/>
</dbReference>
<protein>
    <recommendedName>
        <fullName evidence="1">N-acetyltransferase domain-containing protein</fullName>
    </recommendedName>
</protein>
<organism evidence="2 3">
    <name type="scientific">Pestalotiopsis fici (strain W106-1 / CGMCC3.15140)</name>
    <dbReference type="NCBI Taxonomy" id="1229662"/>
    <lineage>
        <taxon>Eukaryota</taxon>
        <taxon>Fungi</taxon>
        <taxon>Dikarya</taxon>
        <taxon>Ascomycota</taxon>
        <taxon>Pezizomycotina</taxon>
        <taxon>Sordariomycetes</taxon>
        <taxon>Xylariomycetidae</taxon>
        <taxon>Amphisphaeriales</taxon>
        <taxon>Sporocadaceae</taxon>
        <taxon>Pestalotiopsis</taxon>
    </lineage>
</organism>
<name>W3XEW0_PESFW</name>
<dbReference type="OMA" id="EDMPRCM"/>
<dbReference type="HOGENOM" id="CLU_983883_0_0_1"/>
<dbReference type="eggNOG" id="ENOG502SPTF">
    <property type="taxonomic scope" value="Eukaryota"/>
</dbReference>
<dbReference type="AlphaFoldDB" id="W3XEW0"/>
<dbReference type="OrthoDB" id="410198at2759"/>
<dbReference type="RefSeq" id="XP_007832364.1">
    <property type="nucleotide sequence ID" value="XM_007834173.1"/>
</dbReference>
<dbReference type="InterPro" id="IPR052523">
    <property type="entry name" value="Trichothecene_AcTrans"/>
</dbReference>
<dbReference type="KEGG" id="pfy:PFICI_05592"/>
<sequence length="283" mass="31818">MYAGTNEPGHRRGRKHELQTTSVNCFDIIIVNNNSREEEIALVHPASTLENIIFCIGIMAGISIQPASEADLDDLVRIQFAAIGAFGHETLVSGEASPANMSIMAERHAQHMRANPGLIVAKAQVSDGRVAGFGMFYFPDPDAASNDREKVVTPLRSASDDPDWARITIQAPWIEDEDRRRRAETFLRFIHNEKQKHVKHNECIYIRYMCVDPTFQRRGVGKSLMSWACNRLDALKLDAYLEASPAGEALYRQFGFEVVGRTKDVLGDGLKMEYAHMWRNHSS</sequence>
<accession>W3XEW0</accession>
<proteinExistence type="predicted"/>
<gene>
    <name evidence="2" type="ORF">PFICI_05592</name>
</gene>
<dbReference type="Gene3D" id="3.40.630.30">
    <property type="match status" value="1"/>
</dbReference>
<dbReference type="PANTHER" id="PTHR42791:SF14">
    <property type="entry name" value="N-ACETYLTRANSFERASE DOMAIN-CONTAINING PROTEIN"/>
    <property type="match status" value="1"/>
</dbReference>
<evidence type="ECO:0000313" key="2">
    <source>
        <dbReference type="EMBL" id="ETS83716.1"/>
    </source>
</evidence>
<dbReference type="Pfam" id="PF13508">
    <property type="entry name" value="Acetyltransf_7"/>
    <property type="match status" value="1"/>
</dbReference>
<feature type="domain" description="N-acetyltransferase" evidence="1">
    <location>
        <begin position="141"/>
        <end position="277"/>
    </location>
</feature>
<reference evidence="3" key="1">
    <citation type="journal article" date="2015" name="BMC Genomics">
        <title>Genomic and transcriptomic analysis of the endophytic fungus Pestalotiopsis fici reveals its lifestyle and high potential for synthesis of natural products.</title>
        <authorList>
            <person name="Wang X."/>
            <person name="Zhang X."/>
            <person name="Liu L."/>
            <person name="Xiang M."/>
            <person name="Wang W."/>
            <person name="Sun X."/>
            <person name="Che Y."/>
            <person name="Guo L."/>
            <person name="Liu G."/>
            <person name="Guo L."/>
            <person name="Wang C."/>
            <person name="Yin W.B."/>
            <person name="Stadler M."/>
            <person name="Zhang X."/>
            <person name="Liu X."/>
        </authorList>
    </citation>
    <scope>NUCLEOTIDE SEQUENCE [LARGE SCALE GENOMIC DNA]</scope>
    <source>
        <strain evidence="3">W106-1 / CGMCC3.15140</strain>
    </source>
</reference>
<dbReference type="CDD" id="cd04301">
    <property type="entry name" value="NAT_SF"/>
    <property type="match status" value="1"/>
</dbReference>
<dbReference type="InterPro" id="IPR000182">
    <property type="entry name" value="GNAT_dom"/>
</dbReference>
<evidence type="ECO:0000259" key="1">
    <source>
        <dbReference type="PROSITE" id="PS51186"/>
    </source>
</evidence>
<keyword evidence="3" id="KW-1185">Reference proteome</keyword>
<dbReference type="GO" id="GO:0016747">
    <property type="term" value="F:acyltransferase activity, transferring groups other than amino-acyl groups"/>
    <property type="evidence" value="ECO:0007669"/>
    <property type="project" value="InterPro"/>
</dbReference>
<evidence type="ECO:0000313" key="3">
    <source>
        <dbReference type="Proteomes" id="UP000030651"/>
    </source>
</evidence>
<dbReference type="PROSITE" id="PS51186">
    <property type="entry name" value="GNAT"/>
    <property type="match status" value="1"/>
</dbReference>
<dbReference type="InterPro" id="IPR016181">
    <property type="entry name" value="Acyl_CoA_acyltransferase"/>
</dbReference>
<dbReference type="PANTHER" id="PTHR42791">
    <property type="entry name" value="GNAT FAMILY ACETYLTRANSFERASE"/>
    <property type="match status" value="1"/>
</dbReference>
<dbReference type="InParanoid" id="W3XEW0"/>
<dbReference type="GeneID" id="19270605"/>